<evidence type="ECO:0000256" key="3">
    <source>
        <dbReference type="ARBA" id="ARBA00022553"/>
    </source>
</evidence>
<keyword evidence="7" id="KW-0804">Transcription</keyword>
<feature type="domain" description="OmpR/PhoB-type" evidence="12">
    <location>
        <begin position="135"/>
        <end position="235"/>
    </location>
</feature>
<dbReference type="Gene3D" id="6.10.250.690">
    <property type="match status" value="1"/>
</dbReference>
<dbReference type="SUPFAM" id="SSF52172">
    <property type="entry name" value="CheY-like"/>
    <property type="match status" value="1"/>
</dbReference>
<dbReference type="Pfam" id="PF00072">
    <property type="entry name" value="Response_reg"/>
    <property type="match status" value="1"/>
</dbReference>
<feature type="domain" description="Response regulatory" evidence="11">
    <location>
        <begin position="5"/>
        <end position="118"/>
    </location>
</feature>
<dbReference type="InterPro" id="IPR016032">
    <property type="entry name" value="Sig_transdc_resp-reg_C-effctor"/>
</dbReference>
<reference key="1">
    <citation type="submission" date="2017-08" db="EMBL/GenBank/DDBJ databases">
        <title>A dynamic microbial community with high functional redundancy inhabits the cold, oxic subseafloor aquifer.</title>
        <authorList>
            <person name="Tully B.J."/>
            <person name="Wheat C.G."/>
            <person name="Glazer B.T."/>
            <person name="Huber J.A."/>
        </authorList>
    </citation>
    <scope>NUCLEOTIDE SEQUENCE [LARGE SCALE GENOMIC DNA]</scope>
</reference>
<dbReference type="AlphaFoldDB" id="A0A2A4Z2A7"/>
<evidence type="ECO:0000313" key="13">
    <source>
        <dbReference type="EMBL" id="PCJ01254.1"/>
    </source>
</evidence>
<evidence type="ECO:0000256" key="7">
    <source>
        <dbReference type="ARBA" id="ARBA00023163"/>
    </source>
</evidence>
<keyword evidence="4" id="KW-0902">Two-component regulatory system</keyword>
<keyword evidence="2" id="KW-0963">Cytoplasm</keyword>
<evidence type="ECO:0000256" key="9">
    <source>
        <dbReference type="PROSITE-ProRule" id="PRU00169"/>
    </source>
</evidence>
<dbReference type="InterPro" id="IPR036388">
    <property type="entry name" value="WH-like_DNA-bd_sf"/>
</dbReference>
<dbReference type="InterPro" id="IPR039420">
    <property type="entry name" value="WalR-like"/>
</dbReference>
<evidence type="ECO:0000256" key="6">
    <source>
        <dbReference type="ARBA" id="ARBA00023125"/>
    </source>
</evidence>
<dbReference type="SMART" id="SM00448">
    <property type="entry name" value="REC"/>
    <property type="match status" value="1"/>
</dbReference>
<dbReference type="SMART" id="SM00862">
    <property type="entry name" value="Trans_reg_C"/>
    <property type="match status" value="1"/>
</dbReference>
<evidence type="ECO:0000259" key="12">
    <source>
        <dbReference type="PROSITE" id="PS51755"/>
    </source>
</evidence>
<dbReference type="Pfam" id="PF00486">
    <property type="entry name" value="Trans_reg_C"/>
    <property type="match status" value="1"/>
</dbReference>
<evidence type="ECO:0000256" key="2">
    <source>
        <dbReference type="ARBA" id="ARBA00022490"/>
    </source>
</evidence>
<accession>A0A2A4Z2A7</accession>
<comment type="subcellular location">
    <subcellularLocation>
        <location evidence="1">Cytoplasm</location>
    </subcellularLocation>
</comment>
<evidence type="ECO:0000259" key="11">
    <source>
        <dbReference type="PROSITE" id="PS50110"/>
    </source>
</evidence>
<evidence type="ECO:0000256" key="1">
    <source>
        <dbReference type="ARBA" id="ARBA00004496"/>
    </source>
</evidence>
<dbReference type="SUPFAM" id="SSF46894">
    <property type="entry name" value="C-terminal effector domain of the bipartite response regulators"/>
    <property type="match status" value="1"/>
</dbReference>
<evidence type="ECO:0000256" key="5">
    <source>
        <dbReference type="ARBA" id="ARBA00023015"/>
    </source>
</evidence>
<keyword evidence="3 9" id="KW-0597">Phosphoprotein</keyword>
<keyword evidence="6 10" id="KW-0238">DNA-binding</keyword>
<dbReference type="PANTHER" id="PTHR48111">
    <property type="entry name" value="REGULATOR OF RPOS"/>
    <property type="match status" value="1"/>
</dbReference>
<reference evidence="13" key="2">
    <citation type="journal article" date="2018" name="ISME J.">
        <title>A dynamic microbial community with high functional redundancy inhabits the cold, oxic subseafloor aquifer.</title>
        <authorList>
            <person name="Tully B.J."/>
            <person name="Wheat C.G."/>
            <person name="Glazer B.T."/>
            <person name="Huber J.A."/>
        </authorList>
    </citation>
    <scope>NUCLEOTIDE SEQUENCE</scope>
    <source>
        <strain evidence="13">NORP83</strain>
    </source>
</reference>
<protein>
    <recommendedName>
        <fullName evidence="8">Regulatory protein VirG</fullName>
    </recommendedName>
</protein>
<dbReference type="PANTHER" id="PTHR48111:SF4">
    <property type="entry name" value="DNA-BINDING DUAL TRANSCRIPTIONAL REGULATOR OMPR"/>
    <property type="match status" value="1"/>
</dbReference>
<gene>
    <name evidence="13" type="ORF">COB13_07800</name>
</gene>
<dbReference type="FunFam" id="1.10.10.10:FF:000099">
    <property type="entry name" value="Two-component system response regulator TorR"/>
    <property type="match status" value="1"/>
</dbReference>
<dbReference type="Gene3D" id="3.40.50.2300">
    <property type="match status" value="1"/>
</dbReference>
<comment type="caution">
    <text evidence="13">The sequence shown here is derived from an EMBL/GenBank/DDBJ whole genome shotgun (WGS) entry which is preliminary data.</text>
</comment>
<dbReference type="GO" id="GO:0006355">
    <property type="term" value="P:regulation of DNA-templated transcription"/>
    <property type="evidence" value="ECO:0007669"/>
    <property type="project" value="InterPro"/>
</dbReference>
<organism evidence="13">
    <name type="scientific">OCS116 cluster bacterium</name>
    <dbReference type="NCBI Taxonomy" id="2030921"/>
    <lineage>
        <taxon>Bacteria</taxon>
        <taxon>Pseudomonadati</taxon>
        <taxon>Pseudomonadota</taxon>
        <taxon>Alphaproteobacteria</taxon>
        <taxon>OCS116 cluster</taxon>
    </lineage>
</organism>
<dbReference type="PROSITE" id="PS50110">
    <property type="entry name" value="RESPONSE_REGULATORY"/>
    <property type="match status" value="1"/>
</dbReference>
<sequence>MKNRNIYIVDDNKDLLEVIGLYLNDNGYETSLAKDGRELRTLMKTGVPDLVVLDIMMPGEDGLSICRFLRETTNVPIIFLTAVADDTDRIIGLEMGADDYLTKPFNPRELLARIKSVLRRTQANLTDQSIDLDGARTVKFDRWTLDIRARLLIDENNVSYLISTAEFKLLMVFLANRNVELSRDKLLDLARGREAQLFDRSIDNLVSRLRGKIERDAKKPDLIKTVWGTGYIFNVDEEIE</sequence>
<dbReference type="Gene3D" id="1.10.10.10">
    <property type="entry name" value="Winged helix-like DNA-binding domain superfamily/Winged helix DNA-binding domain"/>
    <property type="match status" value="1"/>
</dbReference>
<dbReference type="GO" id="GO:0032993">
    <property type="term" value="C:protein-DNA complex"/>
    <property type="evidence" value="ECO:0007669"/>
    <property type="project" value="TreeGrafter"/>
</dbReference>
<name>A0A2A4Z2A7_9PROT</name>
<keyword evidence="5" id="KW-0805">Transcription regulation</keyword>
<dbReference type="CDD" id="cd00383">
    <property type="entry name" value="trans_reg_C"/>
    <property type="match status" value="1"/>
</dbReference>
<feature type="DNA-binding region" description="OmpR/PhoB-type" evidence="10">
    <location>
        <begin position="135"/>
        <end position="235"/>
    </location>
</feature>
<dbReference type="GO" id="GO:0005829">
    <property type="term" value="C:cytosol"/>
    <property type="evidence" value="ECO:0007669"/>
    <property type="project" value="TreeGrafter"/>
</dbReference>
<feature type="modified residue" description="4-aspartylphosphate" evidence="9">
    <location>
        <position position="54"/>
    </location>
</feature>
<dbReference type="EMBL" id="NVUS01000008">
    <property type="protein sequence ID" value="PCJ01254.1"/>
    <property type="molecule type" value="Genomic_DNA"/>
</dbReference>
<dbReference type="InterPro" id="IPR011006">
    <property type="entry name" value="CheY-like_superfamily"/>
</dbReference>
<evidence type="ECO:0000256" key="10">
    <source>
        <dbReference type="PROSITE-ProRule" id="PRU01091"/>
    </source>
</evidence>
<evidence type="ECO:0000256" key="8">
    <source>
        <dbReference type="ARBA" id="ARBA00067337"/>
    </source>
</evidence>
<evidence type="ECO:0000256" key="4">
    <source>
        <dbReference type="ARBA" id="ARBA00023012"/>
    </source>
</evidence>
<dbReference type="InterPro" id="IPR001867">
    <property type="entry name" value="OmpR/PhoB-type_DNA-bd"/>
</dbReference>
<dbReference type="InterPro" id="IPR001789">
    <property type="entry name" value="Sig_transdc_resp-reg_receiver"/>
</dbReference>
<dbReference type="PROSITE" id="PS51755">
    <property type="entry name" value="OMPR_PHOB"/>
    <property type="match status" value="1"/>
</dbReference>
<proteinExistence type="predicted"/>
<dbReference type="GO" id="GO:0000156">
    <property type="term" value="F:phosphorelay response regulator activity"/>
    <property type="evidence" value="ECO:0007669"/>
    <property type="project" value="TreeGrafter"/>
</dbReference>
<dbReference type="FunFam" id="3.40.50.2300:FF:000001">
    <property type="entry name" value="DNA-binding response regulator PhoB"/>
    <property type="match status" value="1"/>
</dbReference>
<dbReference type="GO" id="GO:0000976">
    <property type="term" value="F:transcription cis-regulatory region binding"/>
    <property type="evidence" value="ECO:0007669"/>
    <property type="project" value="TreeGrafter"/>
</dbReference>